<dbReference type="InterPro" id="IPR056884">
    <property type="entry name" value="NPHP3-like_N"/>
</dbReference>
<dbReference type="InterPro" id="IPR031350">
    <property type="entry name" value="Goodbye_dom"/>
</dbReference>
<dbReference type="Gene3D" id="1.25.40.10">
    <property type="entry name" value="Tetratricopeptide repeat domain"/>
    <property type="match status" value="1"/>
</dbReference>
<reference evidence="6" key="1">
    <citation type="journal article" date="2011" name="Genome Biol.">
        <title>Comparative and functional genomics provide insights into the pathogenicity of dermatophytic fungi.</title>
        <authorList>
            <person name="Burmester A."/>
            <person name="Shelest E."/>
            <person name="Gloeckner G."/>
            <person name="Heddergott C."/>
            <person name="Schindler S."/>
            <person name="Staib P."/>
            <person name="Heidel A."/>
            <person name="Felder M."/>
            <person name="Petzold A."/>
            <person name="Szafranski K."/>
            <person name="Feuermann M."/>
            <person name="Pedruzzi I."/>
            <person name="Priebe S."/>
            <person name="Groth M."/>
            <person name="Winkler R."/>
            <person name="Li W."/>
            <person name="Kniemeyer O."/>
            <person name="Schroeckh V."/>
            <person name="Hertweck C."/>
            <person name="Hube B."/>
            <person name="White T.C."/>
            <person name="Platzer M."/>
            <person name="Guthke R."/>
            <person name="Heitman J."/>
            <person name="Woestemeyer J."/>
            <person name="Zipfel P.F."/>
            <person name="Monod M."/>
            <person name="Brakhage A.A."/>
        </authorList>
    </citation>
    <scope>NUCLEOTIDE SEQUENCE [LARGE SCALE GENOMIC DNA]</scope>
    <source>
        <strain evidence="6">ATCC MYA-4681 / CBS 112371</strain>
    </source>
</reference>
<dbReference type="eggNOG" id="ENOG502SJ2V">
    <property type="taxonomic scope" value="Eukaryota"/>
</dbReference>
<evidence type="ECO:0000313" key="6">
    <source>
        <dbReference type="Proteomes" id="UP000008866"/>
    </source>
</evidence>
<dbReference type="GeneID" id="9525075"/>
<comment type="caution">
    <text evidence="5">The sequence shown here is derived from an EMBL/GenBank/DDBJ whole genome shotgun (WGS) entry which is preliminary data.</text>
</comment>
<dbReference type="OMA" id="GFEEFFQ"/>
<dbReference type="Proteomes" id="UP000008866">
    <property type="component" value="Unassembled WGS sequence"/>
</dbReference>
<dbReference type="PANTHER" id="PTHR10039">
    <property type="entry name" value="AMELOGENIN"/>
    <property type="match status" value="1"/>
</dbReference>
<sequence>MPGPEPADDVDIDQMWKETEIEFQNLSGNSTKDLKQLTVEDVLANLQQKKEADAKTSARYARVKHAVDKTLVCIQTLGSFAASIASNFFGPSNLCFSAVSMLITASQKYSKIFDGLSELFERISTFLDRFQIYARSKVVGVKIDPHLRRIIHDLLRSFVRICALSIKISKHSKVLLALEVFSFGSDKGVSAELSKLENLVQNETKMSIALILESAKISEGKITAGFSDVKSSIDTVDSKLDTLDGHMDSVSTLLEKHDLAERRRDQEGQSKQRRDKIKAALKIDKEVWRSYQEDYVSNIVPGTGQWLLNDPQFSAWADPNTKSPPIFGLKAKEGYGKSYLSSAAIRHLYRLYPPGNQDARMSVAYYFFGGTTFNSTEKSVNIALRSIIWQLTQNDAVYQKNVASACDKPEEFGDSLELWKQLVVNFSPKTNAVFYIVLDGIEELDSEIGKPLVEVFRDISAMANEKSMMTVRLFITGRPTIFSEAETAPGVSLSTIELGIRNKEDIEKYIEMRMDNMEILKNKEKPEIIELRDLIKTGLGKGTQGDYFQLNYLLTEISKKRRKKEIQEVLEHAGEDREATIAREIDRLNHTLGYEDIQDLVAILSWIMGAKRAPFLTTLEGVLLIKNGEASLMPLEEQVRTKYSSLLEIAEYDSVILRSKAIREFFNKQTKKETNEAIAKTELHPAEVAIVRRFLNSVCDKELFEKFGFEEFFKSKLGSKSASIRVNVETLKIYVILVGMKSVASDRDEELKALRNAHFYSFQECLEAVDLALTQPEPKTEIGTYLIKHFTDETYMKKWWIEDRMFQRSWWSYEDKHVNTMLKWFKDSAVTRNLSAEMKEWVNGLISNANPNDDLLCHTAKYIAKQWLQTLKWETRNFFWWLLGYVTKIKARKGEGKRVTSDVSPTLEQIYDVEKWAKSELDMDTPDTLWEVQMGITLHNFGFYQESIDRCIASRNLDASNWRASYIQAESCWERDDTKASLELIMPVMERFRNEEALRIEYEEKFYLGVLASYGVWNTDIKEYDKATAAFQEIHEHDMDQYAPIYWTLELLEKQEKYTAIIETLQDLQGKKNSKGQNRLTAMHHQYANKGEYFTRLNTAGFHSSSMDVVRDSMYEALAPENVVGVIPYVTSWLNYFLANLLYQYPRTDADKAEAIKIWAHIVNKSARKIYLMSEADILEATTEKLGEVYLHQALDAGVDTPAAEEYLKKLMDLRPDAKDGTTFFTCQNLQFVIARLQHLMGQKEKAMDTLRGHVKVALDLLCDDDDSNDWDAYLRLTSVAHVDDDVNTLAAWSALGPFVHTEETEEEEAKEEEVKEEEVKEEEVKEEEVKEEEVKEEEVKEEEVKEEEVKEEEEEAEDKVDETEDPSEQGNVANGDCKGQTDNGVKEEIPILTGLTSEGGETVKSAGITEIEVEEIDVTVVAGVAEIKMAEAEVQNSDTEEGRESTDENEEQEDKNQTEEVDAEEGEDNDEEDEDLSGPIELSCDGGCGREWIWASEFHACKDCLDVQFCNDCYNEMKNNGKDMKVCGRNHSFVFVPYCDADTARQVPKGSIRVGSEIIPVHEWVERLRVQWGIVEEKVDEEKSKEEAST</sequence>
<keyword evidence="6" id="KW-1185">Reference proteome</keyword>
<dbReference type="EMBL" id="ABSU01000031">
    <property type="protein sequence ID" value="EFE30318.1"/>
    <property type="molecule type" value="Genomic_DNA"/>
</dbReference>
<dbReference type="OrthoDB" id="2913095at2759"/>
<gene>
    <name evidence="5" type="ORF">ARB_02856</name>
</gene>
<organism evidence="5 6">
    <name type="scientific">Arthroderma benhamiae (strain ATCC MYA-4681 / CBS 112371)</name>
    <name type="common">Trichophyton mentagrophytes</name>
    <dbReference type="NCBI Taxonomy" id="663331"/>
    <lineage>
        <taxon>Eukaryota</taxon>
        <taxon>Fungi</taxon>
        <taxon>Dikarya</taxon>
        <taxon>Ascomycota</taxon>
        <taxon>Pezizomycotina</taxon>
        <taxon>Eurotiomycetes</taxon>
        <taxon>Eurotiomycetidae</taxon>
        <taxon>Onygenales</taxon>
        <taxon>Arthrodermataceae</taxon>
        <taxon>Trichophyton</taxon>
    </lineage>
</organism>
<dbReference type="Pfam" id="PF24883">
    <property type="entry name" value="NPHP3_N"/>
    <property type="match status" value="1"/>
</dbReference>
<evidence type="ECO:0000259" key="3">
    <source>
        <dbReference type="Pfam" id="PF17109"/>
    </source>
</evidence>
<dbReference type="KEGG" id="abe:ARB_02856"/>
<evidence type="ECO:0000259" key="4">
    <source>
        <dbReference type="Pfam" id="PF24883"/>
    </source>
</evidence>
<keyword evidence="1" id="KW-0677">Repeat</keyword>
<dbReference type="PANTHER" id="PTHR10039:SF17">
    <property type="entry name" value="FUNGAL STAND N-TERMINAL GOODBYE DOMAIN-CONTAINING PROTEIN-RELATED"/>
    <property type="match status" value="1"/>
</dbReference>
<evidence type="ECO:0000256" key="2">
    <source>
        <dbReference type="SAM" id="MobiDB-lite"/>
    </source>
</evidence>
<feature type="compositionally biased region" description="Acidic residues" evidence="2">
    <location>
        <begin position="1304"/>
        <end position="1368"/>
    </location>
</feature>
<proteinExistence type="predicted"/>
<feature type="compositionally biased region" description="Acidic residues" evidence="2">
    <location>
        <begin position="1448"/>
        <end position="1477"/>
    </location>
</feature>
<dbReference type="InterPro" id="IPR011990">
    <property type="entry name" value="TPR-like_helical_dom_sf"/>
</dbReference>
<evidence type="ECO:0000256" key="1">
    <source>
        <dbReference type="ARBA" id="ARBA00022737"/>
    </source>
</evidence>
<feature type="region of interest" description="Disordered" evidence="2">
    <location>
        <begin position="1432"/>
        <end position="1481"/>
    </location>
</feature>
<accession>D4B322</accession>
<name>D4B322_ARTBC</name>
<feature type="region of interest" description="Disordered" evidence="2">
    <location>
        <begin position="1299"/>
        <end position="1384"/>
    </location>
</feature>
<feature type="domain" description="Nephrocystin 3-like N-terminal" evidence="4">
    <location>
        <begin position="302"/>
        <end position="478"/>
    </location>
</feature>
<dbReference type="HOGENOM" id="CLU_001466_3_0_1"/>
<protein>
    <submittedName>
        <fullName evidence="5">Uncharacterized protein</fullName>
    </submittedName>
</protein>
<dbReference type="RefSeq" id="XP_003010958.1">
    <property type="nucleotide sequence ID" value="XM_003010912.1"/>
</dbReference>
<evidence type="ECO:0000313" key="5">
    <source>
        <dbReference type="EMBL" id="EFE30318.1"/>
    </source>
</evidence>
<feature type="domain" description="Fungal STAND N-terminal Goodbye" evidence="3">
    <location>
        <begin position="16"/>
        <end position="133"/>
    </location>
</feature>
<dbReference type="Pfam" id="PF17109">
    <property type="entry name" value="Goodbye"/>
    <property type="match status" value="1"/>
</dbReference>